<protein>
    <submittedName>
        <fullName evidence="3">Uncharacterized protein</fullName>
    </submittedName>
</protein>
<proteinExistence type="predicted"/>
<feature type="signal peptide" evidence="2">
    <location>
        <begin position="1"/>
        <end position="19"/>
    </location>
</feature>
<comment type="caution">
    <text evidence="3">The sequence shown here is derived from an EMBL/GenBank/DDBJ whole genome shotgun (WGS) entry which is preliminary data.</text>
</comment>
<dbReference type="InParanoid" id="A0A409VWT1"/>
<name>A0A409VWT1_9AGAR</name>
<accession>A0A409VWT1</accession>
<gene>
    <name evidence="3" type="ORF">CVT26_014619</name>
</gene>
<evidence type="ECO:0000256" key="1">
    <source>
        <dbReference type="SAM" id="MobiDB-lite"/>
    </source>
</evidence>
<dbReference type="OrthoDB" id="10007757at2759"/>
<dbReference type="Proteomes" id="UP000284706">
    <property type="component" value="Unassembled WGS sequence"/>
</dbReference>
<organism evidence="3 4">
    <name type="scientific">Gymnopilus dilepis</name>
    <dbReference type="NCBI Taxonomy" id="231916"/>
    <lineage>
        <taxon>Eukaryota</taxon>
        <taxon>Fungi</taxon>
        <taxon>Dikarya</taxon>
        <taxon>Basidiomycota</taxon>
        <taxon>Agaricomycotina</taxon>
        <taxon>Agaricomycetes</taxon>
        <taxon>Agaricomycetidae</taxon>
        <taxon>Agaricales</taxon>
        <taxon>Agaricineae</taxon>
        <taxon>Hymenogastraceae</taxon>
        <taxon>Gymnopilus</taxon>
    </lineage>
</organism>
<sequence length="233" mass="24427">MHFLGFLSILLLFNVVSYAAPAANTPIQVNLRIEGAQTTLFEGTVTTSGHDVTTPSGGTHECDGLNSGANSQPGATPFTALADGAQQNGFTFDGLWEDVFNDFIIGTIAGEFSGGSTIWTGAVDFLEQGIITGCHKEISGGDQVVFALTDDSTSPIFLKLQGPTTAKVNHPVTFSVIDGFFLTRIQGAQVNGHATDANGNVMITFAQPGQVSLKASKVGGFVRSNRLDIQVTN</sequence>
<keyword evidence="2" id="KW-0732">Signal</keyword>
<dbReference type="EMBL" id="NHYE01005532">
    <property type="protein sequence ID" value="PPQ70680.1"/>
    <property type="molecule type" value="Genomic_DNA"/>
</dbReference>
<dbReference type="AlphaFoldDB" id="A0A409VWT1"/>
<reference evidence="3 4" key="1">
    <citation type="journal article" date="2018" name="Evol. Lett.">
        <title>Horizontal gene cluster transfer increased hallucinogenic mushroom diversity.</title>
        <authorList>
            <person name="Reynolds H.T."/>
            <person name="Vijayakumar V."/>
            <person name="Gluck-Thaler E."/>
            <person name="Korotkin H.B."/>
            <person name="Matheny P.B."/>
            <person name="Slot J.C."/>
        </authorList>
    </citation>
    <scope>NUCLEOTIDE SEQUENCE [LARGE SCALE GENOMIC DNA]</scope>
    <source>
        <strain evidence="3 4">SRW20</strain>
    </source>
</reference>
<evidence type="ECO:0000256" key="2">
    <source>
        <dbReference type="SAM" id="SignalP"/>
    </source>
</evidence>
<feature type="compositionally biased region" description="Polar residues" evidence="1">
    <location>
        <begin position="46"/>
        <end position="57"/>
    </location>
</feature>
<feature type="region of interest" description="Disordered" evidence="1">
    <location>
        <begin position="46"/>
        <end position="69"/>
    </location>
</feature>
<keyword evidence="4" id="KW-1185">Reference proteome</keyword>
<evidence type="ECO:0000313" key="3">
    <source>
        <dbReference type="EMBL" id="PPQ70680.1"/>
    </source>
</evidence>
<evidence type="ECO:0000313" key="4">
    <source>
        <dbReference type="Proteomes" id="UP000284706"/>
    </source>
</evidence>
<feature type="chain" id="PRO_5019257648" evidence="2">
    <location>
        <begin position="20"/>
        <end position="233"/>
    </location>
</feature>